<evidence type="ECO:0000313" key="3">
    <source>
        <dbReference type="Proteomes" id="UP000515703"/>
    </source>
</evidence>
<dbReference type="EMBL" id="AP023368">
    <property type="protein sequence ID" value="BCK01295.1"/>
    <property type="molecule type" value="Genomic_DNA"/>
</dbReference>
<dbReference type="InterPro" id="IPR029021">
    <property type="entry name" value="Prot-tyrosine_phosphatase-like"/>
</dbReference>
<organism evidence="2 3">
    <name type="scientific">Anaerocolumna chitinilytica</name>
    <dbReference type="NCBI Taxonomy" id="1727145"/>
    <lineage>
        <taxon>Bacteria</taxon>
        <taxon>Bacillati</taxon>
        <taxon>Bacillota</taxon>
        <taxon>Clostridia</taxon>
        <taxon>Lachnospirales</taxon>
        <taxon>Lachnospiraceae</taxon>
        <taxon>Anaerocolumna</taxon>
    </lineage>
</organism>
<evidence type="ECO:0000313" key="2">
    <source>
        <dbReference type="EMBL" id="BCK01295.1"/>
    </source>
</evidence>
<dbReference type="PROSITE" id="PS00383">
    <property type="entry name" value="TYR_PHOSPHATASE_1"/>
    <property type="match status" value="1"/>
</dbReference>
<dbReference type="PANTHER" id="PTHR31126:SF1">
    <property type="entry name" value="TYROSINE SPECIFIC PROTEIN PHOSPHATASES DOMAIN-CONTAINING PROTEIN"/>
    <property type="match status" value="1"/>
</dbReference>
<dbReference type="Pfam" id="PF13350">
    <property type="entry name" value="Y_phosphatase3"/>
    <property type="match status" value="1"/>
</dbReference>
<keyword evidence="3" id="KW-1185">Reference proteome</keyword>
<name>A0A7M3S9M7_9FIRM</name>
<sequence>MEQVMKNLAKPVNFRDLGGITGKDGKKVRPLRILRSGELVKLTKEDIEILSNEFQLRTIIDLRGEKEYGEKPDDEVPGASYYNVDILKKIHETGADLGSLESVQDVHGAHYHMNLLYEQMINNEGAARGFREVLDLLLEQEEGAFLFHCFAGKDRTGLTAAIILTILGVSKEDIIYDYLKTNEQRKEENEELLGKLTEQGFSKEQCDIVEIALTVNAEYLETAYHTAEKIFGSFHNYIYQALKVTKEEEMELQRKYLVN</sequence>
<proteinExistence type="inferred from homology"/>
<accession>A0A7M3S9M7</accession>
<protein>
    <submittedName>
        <fullName evidence="2">Phosphatase</fullName>
    </submittedName>
</protein>
<dbReference type="PANTHER" id="PTHR31126">
    <property type="entry name" value="TYROSINE-PROTEIN PHOSPHATASE"/>
    <property type="match status" value="1"/>
</dbReference>
<evidence type="ECO:0000256" key="1">
    <source>
        <dbReference type="ARBA" id="ARBA00009580"/>
    </source>
</evidence>
<dbReference type="GO" id="GO:0004721">
    <property type="term" value="F:phosphoprotein phosphatase activity"/>
    <property type="evidence" value="ECO:0007669"/>
    <property type="project" value="InterPro"/>
</dbReference>
<dbReference type="InterPro" id="IPR016130">
    <property type="entry name" value="Tyr_Pase_AS"/>
</dbReference>
<reference evidence="2 3" key="2">
    <citation type="submission" date="2020-08" db="EMBL/GenBank/DDBJ databases">
        <authorList>
            <person name="Ueki A."/>
            <person name="Tonouchi A."/>
        </authorList>
    </citation>
    <scope>NUCLEOTIDE SEQUENCE [LARGE SCALE GENOMIC DNA]</scope>
    <source>
        <strain evidence="2 3">CTTW</strain>
    </source>
</reference>
<dbReference type="SUPFAM" id="SSF52799">
    <property type="entry name" value="(Phosphotyrosine protein) phosphatases II"/>
    <property type="match status" value="1"/>
</dbReference>
<reference evidence="2 3" key="1">
    <citation type="submission" date="2020-08" db="EMBL/GenBank/DDBJ databases">
        <title>Draft genome sequencing of an Anaerocolumna strain isolated from anoxic soil subjected to BSD treatment.</title>
        <authorList>
            <person name="Uek A."/>
            <person name="Tonouchi A."/>
        </authorList>
    </citation>
    <scope>NUCLEOTIDE SEQUENCE [LARGE SCALE GENOMIC DNA]</scope>
    <source>
        <strain evidence="2 3">CTTW</strain>
    </source>
</reference>
<dbReference type="InterPro" id="IPR026893">
    <property type="entry name" value="Tyr/Ser_Pase_IphP-type"/>
</dbReference>
<dbReference type="Proteomes" id="UP000515703">
    <property type="component" value="Chromosome"/>
</dbReference>
<dbReference type="KEGG" id="acht:bsdcttw_43350"/>
<dbReference type="AlphaFoldDB" id="A0A7M3S9M7"/>
<comment type="similarity">
    <text evidence="1">Belongs to the protein-tyrosine phosphatase family.</text>
</comment>
<gene>
    <name evidence="2" type="ORF">bsdcttw_43350</name>
</gene>
<dbReference type="Gene3D" id="3.90.190.10">
    <property type="entry name" value="Protein tyrosine phosphatase superfamily"/>
    <property type="match status" value="1"/>
</dbReference>